<dbReference type="InterPro" id="IPR019734">
    <property type="entry name" value="TPR_rpt"/>
</dbReference>
<evidence type="ECO:0000256" key="5">
    <source>
        <dbReference type="ARBA" id="ARBA00022833"/>
    </source>
</evidence>
<dbReference type="GO" id="GO:0004222">
    <property type="term" value="F:metalloendopeptidase activity"/>
    <property type="evidence" value="ECO:0007669"/>
    <property type="project" value="InterPro"/>
</dbReference>
<evidence type="ECO:0000256" key="7">
    <source>
        <dbReference type="PROSITE-ProRule" id="PRU00339"/>
    </source>
</evidence>
<dbReference type="AlphaFoldDB" id="D6SLG6"/>
<dbReference type="PROSITE" id="PS51257">
    <property type="entry name" value="PROKAR_LIPOPROTEIN"/>
    <property type="match status" value="1"/>
</dbReference>
<keyword evidence="6" id="KW-0482">Metalloprotease</keyword>
<dbReference type="InterPro" id="IPR051156">
    <property type="entry name" value="Mito/Outer_Membr_Metalloprot"/>
</dbReference>
<keyword evidence="4" id="KW-0378">Hydrolase</keyword>
<dbReference type="Pfam" id="PF01435">
    <property type="entry name" value="Peptidase_M48"/>
    <property type="match status" value="1"/>
</dbReference>
<dbReference type="Gene3D" id="1.25.40.10">
    <property type="entry name" value="Tetratricopeptide repeat domain"/>
    <property type="match status" value="1"/>
</dbReference>
<feature type="domain" description="Peptidase M48" evidence="8">
    <location>
        <begin position="77"/>
        <end position="261"/>
    </location>
</feature>
<feature type="repeat" description="TPR" evidence="7">
    <location>
        <begin position="360"/>
        <end position="393"/>
    </location>
</feature>
<dbReference type="PROSITE" id="PS50005">
    <property type="entry name" value="TPR"/>
    <property type="match status" value="1"/>
</dbReference>
<protein>
    <submittedName>
        <fullName evidence="9">Peptidase M48 Ste24p</fullName>
    </submittedName>
</protein>
<comment type="cofactor">
    <cofactor evidence="1">
        <name>Zn(2+)</name>
        <dbReference type="ChEBI" id="CHEBI:29105"/>
    </cofactor>
</comment>
<dbReference type="GO" id="GO:0046872">
    <property type="term" value="F:metal ion binding"/>
    <property type="evidence" value="ECO:0007669"/>
    <property type="project" value="UniProtKB-KW"/>
</dbReference>
<dbReference type="SUPFAM" id="SSF48452">
    <property type="entry name" value="TPR-like"/>
    <property type="match status" value="1"/>
</dbReference>
<sequence length="448" mass="50070">MYHPQNRISTRSMKRRDFLWLASVSTLGLVSGCAVNPVTGERQFMLMSESGEISLDQKHSPHQFSADYGEVQDSNLNSYLDRKGKDLAAITHRPDMPYSFRCVNATNVNAYAFPGGSIATTRGILLEMENEAELDALLGHEIAHVNARHTAARMSRAIMAQALLAGASLYLESQQEDYAAVAAGLGAVATGALLASYSRANEREADELGMQYMTDAGMNPQGMVGLMDVLQGVNSRKPSAIERMFSTHPMSQERYDTARYRAENEYAHARDFPVHRERYMDNTADLRRMRGAIEDMQEGEEHMGRQRFHEAEDSFSRALSQAPEDYAALVLMSKCQLALNRPQRARNFSDRAVRVYPQEAQAHHISGVAAMDLGRYDAALEGFRRYEDMLPGNPNTIFLKAVCLEGMGRKSDSAGEYERFLHSSGAGEKADYARKRLQEWGYMDSSDE</sequence>
<keyword evidence="5" id="KW-0862">Zinc</keyword>
<evidence type="ECO:0000259" key="8">
    <source>
        <dbReference type="Pfam" id="PF01435"/>
    </source>
</evidence>
<keyword evidence="3" id="KW-0479">Metal-binding</keyword>
<dbReference type="PANTHER" id="PTHR22726:SF1">
    <property type="entry name" value="METALLOENDOPEPTIDASE OMA1, MITOCHONDRIAL"/>
    <property type="match status" value="1"/>
</dbReference>
<keyword evidence="10" id="KW-1185">Reference proteome</keyword>
<dbReference type="Gene3D" id="3.30.2010.10">
    <property type="entry name" value="Metalloproteases ('zincins'), catalytic domain"/>
    <property type="match status" value="1"/>
</dbReference>
<evidence type="ECO:0000256" key="1">
    <source>
        <dbReference type="ARBA" id="ARBA00001947"/>
    </source>
</evidence>
<evidence type="ECO:0000256" key="2">
    <source>
        <dbReference type="ARBA" id="ARBA00022670"/>
    </source>
</evidence>
<reference evidence="9" key="1">
    <citation type="submission" date="2010-05" db="EMBL/GenBank/DDBJ databases">
        <title>The draft genome of Desulfonatronospira thiodismutans ASO3-1.</title>
        <authorList>
            <consortium name="US DOE Joint Genome Institute (JGI-PGF)"/>
            <person name="Lucas S."/>
            <person name="Copeland A."/>
            <person name="Lapidus A."/>
            <person name="Cheng J.-F."/>
            <person name="Bruce D."/>
            <person name="Goodwin L."/>
            <person name="Pitluck S."/>
            <person name="Chertkov O."/>
            <person name="Brettin T."/>
            <person name="Detter J.C."/>
            <person name="Han C."/>
            <person name="Land M.L."/>
            <person name="Hauser L."/>
            <person name="Kyrpides N."/>
            <person name="Mikhailova N."/>
            <person name="Muyzer G."/>
            <person name="Woyke T."/>
        </authorList>
    </citation>
    <scope>NUCLEOTIDE SEQUENCE [LARGE SCALE GENOMIC DNA]</scope>
    <source>
        <strain evidence="9">ASO3-1</strain>
    </source>
</reference>
<dbReference type="Proteomes" id="UP000005496">
    <property type="component" value="Unassembled WGS sequence"/>
</dbReference>
<gene>
    <name evidence="9" type="ORF">Dthio_PD2951</name>
</gene>
<evidence type="ECO:0000256" key="3">
    <source>
        <dbReference type="ARBA" id="ARBA00022723"/>
    </source>
</evidence>
<keyword evidence="7" id="KW-0802">TPR repeat</keyword>
<evidence type="ECO:0000313" key="9">
    <source>
        <dbReference type="EMBL" id="EFI35527.1"/>
    </source>
</evidence>
<evidence type="ECO:0000256" key="4">
    <source>
        <dbReference type="ARBA" id="ARBA00022801"/>
    </source>
</evidence>
<dbReference type="eggNOG" id="COG4783">
    <property type="taxonomic scope" value="Bacteria"/>
</dbReference>
<name>D6SLG6_9BACT</name>
<dbReference type="RefSeq" id="WP_008868659.1">
    <property type="nucleotide sequence ID" value="NZ_ACJN02000001.1"/>
</dbReference>
<dbReference type="InterPro" id="IPR001915">
    <property type="entry name" value="Peptidase_M48"/>
</dbReference>
<comment type="caution">
    <text evidence="9">The sequence shown here is derived from an EMBL/GenBank/DDBJ whole genome shotgun (WGS) entry which is preliminary data.</text>
</comment>
<dbReference type="Pfam" id="PF14559">
    <property type="entry name" value="TPR_19"/>
    <property type="match status" value="1"/>
</dbReference>
<dbReference type="EMBL" id="ACJN02000001">
    <property type="protein sequence ID" value="EFI35527.1"/>
    <property type="molecule type" value="Genomic_DNA"/>
</dbReference>
<evidence type="ECO:0000256" key="6">
    <source>
        <dbReference type="ARBA" id="ARBA00023049"/>
    </source>
</evidence>
<dbReference type="GO" id="GO:0016020">
    <property type="term" value="C:membrane"/>
    <property type="evidence" value="ECO:0007669"/>
    <property type="project" value="TreeGrafter"/>
</dbReference>
<organism evidence="9 10">
    <name type="scientific">Desulfonatronospira thiodismutans ASO3-1</name>
    <dbReference type="NCBI Taxonomy" id="555779"/>
    <lineage>
        <taxon>Bacteria</taxon>
        <taxon>Pseudomonadati</taxon>
        <taxon>Thermodesulfobacteriota</taxon>
        <taxon>Desulfovibrionia</taxon>
        <taxon>Desulfovibrionales</taxon>
        <taxon>Desulfonatronovibrionaceae</taxon>
        <taxon>Desulfonatronospira</taxon>
    </lineage>
</organism>
<accession>D6SLG6</accession>
<keyword evidence="2" id="KW-0645">Protease</keyword>
<dbReference type="InterPro" id="IPR011990">
    <property type="entry name" value="TPR-like_helical_dom_sf"/>
</dbReference>
<proteinExistence type="predicted"/>
<dbReference type="PANTHER" id="PTHR22726">
    <property type="entry name" value="METALLOENDOPEPTIDASE OMA1"/>
    <property type="match status" value="1"/>
</dbReference>
<evidence type="ECO:0000313" key="10">
    <source>
        <dbReference type="Proteomes" id="UP000005496"/>
    </source>
</evidence>
<dbReference type="GO" id="GO:0051603">
    <property type="term" value="P:proteolysis involved in protein catabolic process"/>
    <property type="evidence" value="ECO:0007669"/>
    <property type="project" value="TreeGrafter"/>
</dbReference>